<evidence type="ECO:0000313" key="2">
    <source>
        <dbReference type="EMBL" id="KAK6324556.1"/>
    </source>
</evidence>
<accession>A0AAN8NCA8</accession>
<dbReference type="PANTHER" id="PTHR34072">
    <property type="entry name" value="ENZYMATIC POLYPROTEIN-RELATED"/>
    <property type="match status" value="1"/>
</dbReference>
<dbReference type="Proteomes" id="UP001356427">
    <property type="component" value="Unassembled WGS sequence"/>
</dbReference>
<gene>
    <name evidence="2" type="ORF">J4Q44_G00038980</name>
</gene>
<dbReference type="GO" id="GO:0003676">
    <property type="term" value="F:nucleic acid binding"/>
    <property type="evidence" value="ECO:0007669"/>
    <property type="project" value="InterPro"/>
</dbReference>
<proteinExistence type="predicted"/>
<reference evidence="2 3" key="1">
    <citation type="submission" date="2021-04" db="EMBL/GenBank/DDBJ databases">
        <authorList>
            <person name="De Guttry C."/>
            <person name="Zahm M."/>
            <person name="Klopp C."/>
            <person name="Cabau C."/>
            <person name="Louis A."/>
            <person name="Berthelot C."/>
            <person name="Parey E."/>
            <person name="Roest Crollius H."/>
            <person name="Montfort J."/>
            <person name="Robinson-Rechavi M."/>
            <person name="Bucao C."/>
            <person name="Bouchez O."/>
            <person name="Gislard M."/>
            <person name="Lluch J."/>
            <person name="Milhes M."/>
            <person name="Lampietro C."/>
            <person name="Lopez Roques C."/>
            <person name="Donnadieu C."/>
            <person name="Braasch I."/>
            <person name="Desvignes T."/>
            <person name="Postlethwait J."/>
            <person name="Bobe J."/>
            <person name="Wedekind C."/>
            <person name="Guiguen Y."/>
        </authorList>
    </citation>
    <scope>NUCLEOTIDE SEQUENCE [LARGE SCALE GENOMIC DNA]</scope>
    <source>
        <strain evidence="2">Cs_M1</strain>
        <tissue evidence="2">Blood</tissue>
    </source>
</reference>
<evidence type="ECO:0008006" key="4">
    <source>
        <dbReference type="Google" id="ProtNLM"/>
    </source>
</evidence>
<dbReference type="InterPro" id="IPR036397">
    <property type="entry name" value="RNaseH_sf"/>
</dbReference>
<feature type="non-terminal residue" evidence="2">
    <location>
        <position position="1"/>
    </location>
</feature>
<sequence>TIGTWSTYGQRGDSTQAKWALFFTRFNFTLSYHPGSNNIKADALSRLHDSGEVPVLSAPIIPPLRIVTPVLWEVDADIRQALERELAPTICPPARTYIPTEVAEALFQQVFRHYGLPEDIVSDRGPQFTSLMESLHGEAGSHGQPHIRVPASDQRAGRED</sequence>
<dbReference type="PANTHER" id="PTHR34072:SF41">
    <property type="entry name" value="REVERSE TRANSCRIPTASE_RETROTRANSPOSON-DERIVED PROTEIN RNASE H-LIKE DOMAIN-CONTAINING PROTEIN"/>
    <property type="match status" value="1"/>
</dbReference>
<comment type="caution">
    <text evidence="2">The sequence shown here is derived from an EMBL/GenBank/DDBJ whole genome shotgun (WGS) entry which is preliminary data.</text>
</comment>
<dbReference type="Gene3D" id="3.30.420.10">
    <property type="entry name" value="Ribonuclease H-like superfamily/Ribonuclease H"/>
    <property type="match status" value="1"/>
</dbReference>
<dbReference type="EMBL" id="JAGTTL010000003">
    <property type="protein sequence ID" value="KAK6324556.1"/>
    <property type="molecule type" value="Genomic_DNA"/>
</dbReference>
<organism evidence="2 3">
    <name type="scientific">Coregonus suidteri</name>
    <dbReference type="NCBI Taxonomy" id="861788"/>
    <lineage>
        <taxon>Eukaryota</taxon>
        <taxon>Metazoa</taxon>
        <taxon>Chordata</taxon>
        <taxon>Craniata</taxon>
        <taxon>Vertebrata</taxon>
        <taxon>Euteleostomi</taxon>
        <taxon>Actinopterygii</taxon>
        <taxon>Neopterygii</taxon>
        <taxon>Teleostei</taxon>
        <taxon>Protacanthopterygii</taxon>
        <taxon>Salmoniformes</taxon>
        <taxon>Salmonidae</taxon>
        <taxon>Coregoninae</taxon>
        <taxon>Coregonus</taxon>
    </lineage>
</organism>
<dbReference type="SUPFAM" id="SSF53098">
    <property type="entry name" value="Ribonuclease H-like"/>
    <property type="match status" value="1"/>
</dbReference>
<evidence type="ECO:0000313" key="3">
    <source>
        <dbReference type="Proteomes" id="UP001356427"/>
    </source>
</evidence>
<feature type="region of interest" description="Disordered" evidence="1">
    <location>
        <begin position="136"/>
        <end position="160"/>
    </location>
</feature>
<dbReference type="AlphaFoldDB" id="A0AAN8NCA8"/>
<dbReference type="InterPro" id="IPR012337">
    <property type="entry name" value="RNaseH-like_sf"/>
</dbReference>
<protein>
    <recommendedName>
        <fullName evidence="4">Integrase catalytic domain-containing protein</fullName>
    </recommendedName>
</protein>
<name>A0AAN8NCA8_9TELE</name>
<evidence type="ECO:0000256" key="1">
    <source>
        <dbReference type="SAM" id="MobiDB-lite"/>
    </source>
</evidence>
<keyword evidence="3" id="KW-1185">Reference proteome</keyword>